<dbReference type="InterPro" id="IPR036188">
    <property type="entry name" value="FAD/NAD-bd_sf"/>
</dbReference>
<dbReference type="OrthoDB" id="7777654at2759"/>
<reference evidence="12" key="1">
    <citation type="submission" date="2022-07" db="EMBL/GenBank/DDBJ databases">
        <authorList>
            <person name="Trinca V."/>
            <person name="Uliana J.V.C."/>
            <person name="Torres T.T."/>
            <person name="Ward R.J."/>
            <person name="Monesi N."/>
        </authorList>
    </citation>
    <scope>NUCLEOTIDE SEQUENCE</scope>
    <source>
        <strain evidence="12">HSMRA1968</strain>
        <tissue evidence="12">Whole embryos</tissue>
    </source>
</reference>
<evidence type="ECO:0000256" key="9">
    <source>
        <dbReference type="PIRSR" id="PIRSR601613-1"/>
    </source>
</evidence>
<comment type="cofactor">
    <cofactor evidence="1 10">
        <name>FAD</name>
        <dbReference type="ChEBI" id="CHEBI:57692"/>
    </cofactor>
</comment>
<dbReference type="GO" id="GO:0050660">
    <property type="term" value="F:flavin adenine dinucleotide binding"/>
    <property type="evidence" value="ECO:0007669"/>
    <property type="project" value="TreeGrafter"/>
</dbReference>
<feature type="binding site" evidence="9">
    <location>
        <position position="16"/>
    </location>
    <ligand>
        <name>FAD</name>
        <dbReference type="ChEBI" id="CHEBI:57692"/>
    </ligand>
</feature>
<dbReference type="Proteomes" id="UP001151699">
    <property type="component" value="Chromosome B"/>
</dbReference>
<accession>A0A9Q0S3E8</accession>
<proteinExistence type="inferred from homology"/>
<feature type="domain" description="Amine oxidase" evidence="11">
    <location>
        <begin position="15"/>
        <end position="478"/>
    </location>
</feature>
<evidence type="ECO:0000256" key="2">
    <source>
        <dbReference type="ARBA" id="ARBA00004362"/>
    </source>
</evidence>
<evidence type="ECO:0000313" key="12">
    <source>
        <dbReference type="EMBL" id="KAJ6642538.1"/>
    </source>
</evidence>
<dbReference type="GO" id="GO:0097621">
    <property type="term" value="F:monoamine oxidase activity"/>
    <property type="evidence" value="ECO:0007669"/>
    <property type="project" value="UniProtKB-EC"/>
</dbReference>
<comment type="similarity">
    <text evidence="3 10">Belongs to the flavin monoamine oxidase family.</text>
</comment>
<dbReference type="Gene3D" id="3.50.50.60">
    <property type="entry name" value="FAD/NAD(P)-binding domain"/>
    <property type="match status" value="1"/>
</dbReference>
<evidence type="ECO:0000256" key="5">
    <source>
        <dbReference type="ARBA" id="ARBA00045409"/>
    </source>
</evidence>
<name>A0A9Q0S3E8_9DIPT</name>
<evidence type="ECO:0000256" key="4">
    <source>
        <dbReference type="ARBA" id="ARBA00023002"/>
    </source>
</evidence>
<dbReference type="PRINTS" id="PR00757">
    <property type="entry name" value="AMINEOXDASEF"/>
</dbReference>
<comment type="catalytic activity">
    <reaction evidence="6">
        <text>a secondary aliphatic amine + O2 + H2O = a primary amine + an aldehyde + H2O2</text>
        <dbReference type="Rhea" id="RHEA:26414"/>
        <dbReference type="ChEBI" id="CHEBI:15377"/>
        <dbReference type="ChEBI" id="CHEBI:15379"/>
        <dbReference type="ChEBI" id="CHEBI:16240"/>
        <dbReference type="ChEBI" id="CHEBI:17478"/>
        <dbReference type="ChEBI" id="CHEBI:58855"/>
        <dbReference type="ChEBI" id="CHEBI:65296"/>
        <dbReference type="EC" id="1.4.3.4"/>
    </reaction>
</comment>
<comment type="subcellular location">
    <subcellularLocation>
        <location evidence="2">Mitochondrion outer membrane</location>
        <topology evidence="2">Single-pass type IV membrane protein</topology>
        <orientation evidence="2">Cytoplasmic side</orientation>
    </subcellularLocation>
</comment>
<dbReference type="InterPro" id="IPR001613">
    <property type="entry name" value="Flavin_amine_oxidase"/>
</dbReference>
<dbReference type="InterPro" id="IPR002937">
    <property type="entry name" value="Amino_oxidase"/>
</dbReference>
<dbReference type="SUPFAM" id="SSF54373">
    <property type="entry name" value="FAD-linked reductases, C-terminal domain"/>
    <property type="match status" value="1"/>
</dbReference>
<organism evidence="12 13">
    <name type="scientific">Pseudolycoriella hygida</name>
    <dbReference type="NCBI Taxonomy" id="35572"/>
    <lineage>
        <taxon>Eukaryota</taxon>
        <taxon>Metazoa</taxon>
        <taxon>Ecdysozoa</taxon>
        <taxon>Arthropoda</taxon>
        <taxon>Hexapoda</taxon>
        <taxon>Insecta</taxon>
        <taxon>Pterygota</taxon>
        <taxon>Neoptera</taxon>
        <taxon>Endopterygota</taxon>
        <taxon>Diptera</taxon>
        <taxon>Nematocera</taxon>
        <taxon>Sciaroidea</taxon>
        <taxon>Sciaridae</taxon>
        <taxon>Pseudolycoriella</taxon>
    </lineage>
</organism>
<keyword evidence="10" id="KW-0285">Flavoprotein</keyword>
<evidence type="ECO:0000256" key="8">
    <source>
        <dbReference type="ARBA" id="ARBA00049430"/>
    </source>
</evidence>
<evidence type="ECO:0000256" key="1">
    <source>
        <dbReference type="ARBA" id="ARBA00001974"/>
    </source>
</evidence>
<dbReference type="Gene3D" id="3.90.660.10">
    <property type="match status" value="1"/>
</dbReference>
<evidence type="ECO:0000256" key="10">
    <source>
        <dbReference type="RuleBase" id="RU362067"/>
    </source>
</evidence>
<dbReference type="AlphaFoldDB" id="A0A9Q0S3E8"/>
<keyword evidence="4 10" id="KW-0560">Oxidoreductase</keyword>
<gene>
    <name evidence="12" type="primary">mao</name>
    <name evidence="12" type="ORF">Bhyg_07489</name>
</gene>
<keyword evidence="13" id="KW-1185">Reference proteome</keyword>
<dbReference type="PANTHER" id="PTHR43563">
    <property type="entry name" value="AMINE OXIDASE"/>
    <property type="match status" value="1"/>
</dbReference>
<feature type="binding site" evidence="9">
    <location>
        <position position="257"/>
    </location>
    <ligand>
        <name>FAD</name>
        <dbReference type="ChEBI" id="CHEBI:57692"/>
    </ligand>
</feature>
<keyword evidence="10" id="KW-0274">FAD</keyword>
<evidence type="ECO:0000256" key="3">
    <source>
        <dbReference type="ARBA" id="ARBA00005995"/>
    </source>
</evidence>
<dbReference type="GO" id="GO:0005741">
    <property type="term" value="C:mitochondrial outer membrane"/>
    <property type="evidence" value="ECO:0007669"/>
    <property type="project" value="UniProtKB-SubCell"/>
</dbReference>
<dbReference type="InterPro" id="IPR050703">
    <property type="entry name" value="Flavin_MAO"/>
</dbReference>
<dbReference type="PANTHER" id="PTHR43563:SF1">
    <property type="entry name" value="AMINE OXIDASE [FLAVIN-CONTAINING] B"/>
    <property type="match status" value="1"/>
</dbReference>
<comment type="catalytic activity">
    <reaction evidence="7">
        <text>benzylamine + O2 + H2O = benzaldehyde + H2O2 + NH4(+)</text>
        <dbReference type="Rhea" id="RHEA:59424"/>
        <dbReference type="ChEBI" id="CHEBI:15377"/>
        <dbReference type="ChEBI" id="CHEBI:15379"/>
        <dbReference type="ChEBI" id="CHEBI:16240"/>
        <dbReference type="ChEBI" id="CHEBI:17169"/>
        <dbReference type="ChEBI" id="CHEBI:28938"/>
        <dbReference type="ChEBI" id="CHEBI:225238"/>
    </reaction>
    <physiologicalReaction direction="left-to-right" evidence="7">
        <dbReference type="Rhea" id="RHEA:59425"/>
    </physiologicalReaction>
</comment>
<protein>
    <recommendedName>
        <fullName evidence="10">Amine oxidase</fullName>
        <ecNumber evidence="10">1.4.3.-</ecNumber>
    </recommendedName>
</protein>
<sequence length="509" mass="57156">MSNELYDVIIVGGGISGLAAAKWLKENGLTNVLVLEARDRVGGRTHTKRDPKVGWVDLGGSYVGPTQDHLLRIAKELGVETFLVNEIEDLVYFKKVSMKTPTATMPGTIHFLNQGTRYTFPYNGLPKLANGGQEDLLKLLHRLDELGEDISVREPWTSPSATELDSITFKEFLDKEFPGEGVRDYGLLVHNAFLAAASHECSLLFVVWYIKQAFGTRRIFSATNGGQERKFHGGSQLISEGLSDKIGRENILLSKVVNKIEQNCDFATVSTIDNQIYKTKHVIIAMSPCLIPRIYFKPELEPLKNQLYQRMPMGSVIKTIVYYESCWWRGLNMCGTLLVDGSDGDMEASPVEYTFDDTKPDGSKPAIMGFILANRARKLRNLTPEERRDLICKSYAKGFGSDEALRPVHYEEFDWQAEKFSSGCYTGICSPGVMTVYWPYLRSPHGRIFFAGTETATVWSGYMNGAVEAGERAAREVLAERGLISKNQIWRDEPESKDFPHKPFDDMVL</sequence>
<evidence type="ECO:0000259" key="11">
    <source>
        <dbReference type="Pfam" id="PF01593"/>
    </source>
</evidence>
<evidence type="ECO:0000256" key="6">
    <source>
        <dbReference type="ARBA" id="ARBA00048448"/>
    </source>
</evidence>
<dbReference type="EMBL" id="WJQU01000002">
    <property type="protein sequence ID" value="KAJ6642538.1"/>
    <property type="molecule type" value="Genomic_DNA"/>
</dbReference>
<dbReference type="SUPFAM" id="SSF51905">
    <property type="entry name" value="FAD/NAD(P)-binding domain"/>
    <property type="match status" value="1"/>
</dbReference>
<dbReference type="Gene3D" id="1.10.405.10">
    <property type="entry name" value="Guanine Nucleotide Dissociation Inhibitor, domain 1"/>
    <property type="match status" value="1"/>
</dbReference>
<evidence type="ECO:0000256" key="7">
    <source>
        <dbReference type="ARBA" id="ARBA00049354"/>
    </source>
</evidence>
<feature type="binding site" evidence="9">
    <location>
        <position position="370"/>
    </location>
    <ligand>
        <name>substrate</name>
    </ligand>
</feature>
<dbReference type="GO" id="GO:0008131">
    <property type="term" value="F:primary methylamine oxidase activity"/>
    <property type="evidence" value="ECO:0007669"/>
    <property type="project" value="TreeGrafter"/>
</dbReference>
<dbReference type="EC" id="1.4.3.-" evidence="10"/>
<comment type="catalytic activity">
    <reaction evidence="8">
        <text>N-acetylputrescine + O2 + H2O = 4-acetamidobutanal + H2O2 + NH4(+)</text>
        <dbReference type="Rhea" id="RHEA:70283"/>
        <dbReference type="ChEBI" id="CHEBI:7386"/>
        <dbReference type="ChEBI" id="CHEBI:15377"/>
        <dbReference type="ChEBI" id="CHEBI:15379"/>
        <dbReference type="ChEBI" id="CHEBI:16240"/>
        <dbReference type="ChEBI" id="CHEBI:28938"/>
        <dbReference type="ChEBI" id="CHEBI:58263"/>
    </reaction>
    <physiologicalReaction direction="left-to-right" evidence="8">
        <dbReference type="Rhea" id="RHEA:70284"/>
    </physiologicalReaction>
</comment>
<comment type="caution">
    <text evidence="12">The sequence shown here is derived from an EMBL/GenBank/DDBJ whole genome shotgun (WGS) entry which is preliminary data.</text>
</comment>
<dbReference type="Pfam" id="PF01593">
    <property type="entry name" value="Amino_oxidase"/>
    <property type="match status" value="1"/>
</dbReference>
<feature type="binding site" evidence="9">
    <location>
        <position position="454"/>
    </location>
    <ligand>
        <name>FAD</name>
        <dbReference type="ChEBI" id="CHEBI:57692"/>
    </ligand>
</feature>
<comment type="function">
    <text evidence="5">Catalyzes the oxidative deamination of primary and some secondary amines such as neurotransmitters, and exogenous amines including the tertiary amine, neurotoxin 1-methyl-4-phenyl-1,2,3,6-tetrahydropyridine (MPTP), with concomitant reduction of oxygen to hydrogen peroxide and participates in the metabolism of neuroactive and vasoactive amines in the central nervous system and peripheral tissues. Preferentially degrades benzylamine and phenylethylamine.</text>
</comment>
<evidence type="ECO:0000313" key="13">
    <source>
        <dbReference type="Proteomes" id="UP001151699"/>
    </source>
</evidence>
<feature type="binding site" evidence="9">
    <location>
        <begin position="36"/>
        <end position="37"/>
    </location>
    <ligand>
        <name>FAD</name>
        <dbReference type="ChEBI" id="CHEBI:57692"/>
    </ligand>
</feature>